<dbReference type="RefSeq" id="WP_096381609.1">
    <property type="nucleotide sequence ID" value="NZ_AP017457.1"/>
</dbReference>
<name>A0A173LWI7_9MICO</name>
<protein>
    <recommendedName>
        <fullName evidence="11">Permease</fullName>
    </recommendedName>
</protein>
<keyword evidence="5 8" id="KW-0812">Transmembrane</keyword>
<feature type="transmembrane region" description="Helical" evidence="8">
    <location>
        <begin position="63"/>
        <end position="88"/>
    </location>
</feature>
<evidence type="ECO:0000256" key="8">
    <source>
        <dbReference type="SAM" id="Phobius"/>
    </source>
</evidence>
<comment type="similarity">
    <text evidence="2">Belongs to the autoinducer-2 exporter (AI-2E) (TC 2.A.86) family.</text>
</comment>
<evidence type="ECO:0000256" key="1">
    <source>
        <dbReference type="ARBA" id="ARBA00004651"/>
    </source>
</evidence>
<dbReference type="GO" id="GO:0005886">
    <property type="term" value="C:plasma membrane"/>
    <property type="evidence" value="ECO:0007669"/>
    <property type="project" value="UniProtKB-SubCell"/>
</dbReference>
<proteinExistence type="inferred from homology"/>
<comment type="subcellular location">
    <subcellularLocation>
        <location evidence="1">Cell membrane</location>
        <topology evidence="1">Multi-pass membrane protein</topology>
    </subcellularLocation>
</comment>
<evidence type="ECO:0000256" key="7">
    <source>
        <dbReference type="ARBA" id="ARBA00023136"/>
    </source>
</evidence>
<feature type="transmembrane region" description="Helical" evidence="8">
    <location>
        <begin position="206"/>
        <end position="231"/>
    </location>
</feature>
<sequence>MKIQNAFRAGLIGSLGVGLGIILMTAVQSLATVLTYIFIAMFLSLGLDPAVKWLETKKFPKWAAIATVVVGVLGVFVGVLFAIVPAMIDQMVSLWTHLPAEITQLRTQDWIAFLDKQFGDVVDINAVIAEIGKFFSDPANISKIAGGALAVGVGVANAISGTLIVVILTLYFTASLQLVKDTVYKFVPKSRRDNFIRMSEEITGGVGKYVVGQISLAVLNGFLAFLVLTLIGGKQALLFGFLAFLFALIPLVGTVLSWILVTSGQLLLAGPETALIICIYFLIYMQIEAYVLSPRIMNKAISIPGSIVVIAALAGGTLMGVLGALVAIPIAASIVLVVKQVVYPAQDQI</sequence>
<reference evidence="9 10" key="1">
    <citation type="journal article" date="2016" name="Genome Announc.">
        <title>Complete Genome Sequence of Aurantimicrobium minutum Type Strain KNCT, a Planktonic Ultramicrobacterium Isolated from River Water.</title>
        <authorList>
            <person name="Nakai R."/>
            <person name="Fujisawa T."/>
            <person name="Nakamura Y."/>
            <person name="Nishide H."/>
            <person name="Uchiyama I."/>
            <person name="Baba T."/>
            <person name="Toyoda A."/>
            <person name="Fujiyama A."/>
            <person name="Naganuma T."/>
            <person name="Niki H."/>
        </authorList>
    </citation>
    <scope>NUCLEOTIDE SEQUENCE [LARGE SCALE GENOMIC DNA]</scope>
    <source>
        <strain evidence="9 10">KNC</strain>
    </source>
</reference>
<accession>A0A173LWI7</accession>
<feature type="transmembrane region" description="Helical" evidence="8">
    <location>
        <begin position="307"/>
        <end position="338"/>
    </location>
</feature>
<dbReference type="Proteomes" id="UP000243847">
    <property type="component" value="Chromosome sequence1"/>
</dbReference>
<dbReference type="InterPro" id="IPR002549">
    <property type="entry name" value="AI-2E-like"/>
</dbReference>
<dbReference type="GeneID" id="80451987"/>
<evidence type="ECO:0000256" key="4">
    <source>
        <dbReference type="ARBA" id="ARBA00022475"/>
    </source>
</evidence>
<feature type="transmembrane region" description="Helical" evidence="8">
    <location>
        <begin position="266"/>
        <end position="287"/>
    </location>
</feature>
<keyword evidence="4" id="KW-1003">Cell membrane</keyword>
<evidence type="ECO:0008006" key="11">
    <source>
        <dbReference type="Google" id="ProtNLM"/>
    </source>
</evidence>
<organism evidence="9 10">
    <name type="scientific">Aurantimicrobium minutum</name>
    <dbReference type="NCBI Taxonomy" id="708131"/>
    <lineage>
        <taxon>Bacteria</taxon>
        <taxon>Bacillati</taxon>
        <taxon>Actinomycetota</taxon>
        <taxon>Actinomycetes</taxon>
        <taxon>Micrococcales</taxon>
        <taxon>Microbacteriaceae</taxon>
        <taxon>Aurantimicrobium</taxon>
    </lineage>
</organism>
<dbReference type="OrthoDB" id="4016357at2"/>
<evidence type="ECO:0000256" key="5">
    <source>
        <dbReference type="ARBA" id="ARBA00022692"/>
    </source>
</evidence>
<gene>
    <name evidence="9" type="ORF">AUMI_17930</name>
</gene>
<feature type="transmembrane region" description="Helical" evidence="8">
    <location>
        <begin position="237"/>
        <end position="259"/>
    </location>
</feature>
<keyword evidence="3" id="KW-0813">Transport</keyword>
<dbReference type="KEGG" id="amin:AUMI_17930"/>
<dbReference type="EMBL" id="AP017457">
    <property type="protein sequence ID" value="BAU99335.1"/>
    <property type="molecule type" value="Genomic_DNA"/>
</dbReference>
<dbReference type="PANTHER" id="PTHR21716">
    <property type="entry name" value="TRANSMEMBRANE PROTEIN"/>
    <property type="match status" value="1"/>
</dbReference>
<evidence type="ECO:0000313" key="10">
    <source>
        <dbReference type="Proteomes" id="UP000243847"/>
    </source>
</evidence>
<dbReference type="AlphaFoldDB" id="A0A173LWI7"/>
<keyword evidence="6 8" id="KW-1133">Transmembrane helix</keyword>
<keyword evidence="7 8" id="KW-0472">Membrane</keyword>
<feature type="transmembrane region" description="Helical" evidence="8">
    <location>
        <begin position="144"/>
        <end position="172"/>
    </location>
</feature>
<dbReference type="PANTHER" id="PTHR21716:SF53">
    <property type="entry name" value="PERMEASE PERM-RELATED"/>
    <property type="match status" value="1"/>
</dbReference>
<evidence type="ECO:0000313" key="9">
    <source>
        <dbReference type="EMBL" id="BAU99335.1"/>
    </source>
</evidence>
<evidence type="ECO:0000256" key="6">
    <source>
        <dbReference type="ARBA" id="ARBA00022989"/>
    </source>
</evidence>
<dbReference type="Pfam" id="PF01594">
    <property type="entry name" value="AI-2E_transport"/>
    <property type="match status" value="1"/>
</dbReference>
<evidence type="ECO:0000256" key="2">
    <source>
        <dbReference type="ARBA" id="ARBA00009773"/>
    </source>
</evidence>
<feature type="transmembrane region" description="Helical" evidence="8">
    <location>
        <begin position="33"/>
        <end position="51"/>
    </location>
</feature>
<evidence type="ECO:0000256" key="3">
    <source>
        <dbReference type="ARBA" id="ARBA00022448"/>
    </source>
</evidence>